<dbReference type="GO" id="GO:0000118">
    <property type="term" value="C:histone deacetylase complex"/>
    <property type="evidence" value="ECO:0007669"/>
    <property type="project" value="TreeGrafter"/>
</dbReference>
<dbReference type="InterPro" id="IPR023801">
    <property type="entry name" value="His_deacetylse_dom"/>
</dbReference>
<dbReference type="InterPro" id="IPR037138">
    <property type="entry name" value="His_deacetylse_dom_sf"/>
</dbReference>
<feature type="region of interest" description="Disordered" evidence="1">
    <location>
        <begin position="339"/>
        <end position="440"/>
    </location>
</feature>
<name>A0A8U8CBC3_GEOPR</name>
<reference evidence="2" key="1">
    <citation type="submission" date="2020-02" db="EMBL/GenBank/DDBJ databases">
        <authorList>
            <person name="Enbody D E."/>
            <person name="Pettersson E M."/>
        </authorList>
    </citation>
    <scope>NUCLEOTIDE SEQUENCE [LARGE SCALE GENOMIC DNA]</scope>
</reference>
<dbReference type="GO" id="GO:0040029">
    <property type="term" value="P:epigenetic regulation of gene expression"/>
    <property type="evidence" value="ECO:0007669"/>
    <property type="project" value="TreeGrafter"/>
</dbReference>
<evidence type="ECO:0000313" key="3">
    <source>
        <dbReference type="Proteomes" id="UP000694382"/>
    </source>
</evidence>
<organism evidence="2 3">
    <name type="scientific">Geospiza parvula</name>
    <name type="common">Small tree-finch</name>
    <name type="synonym">Camarhynchus parvulus</name>
    <dbReference type="NCBI Taxonomy" id="87175"/>
    <lineage>
        <taxon>Eukaryota</taxon>
        <taxon>Metazoa</taxon>
        <taxon>Chordata</taxon>
        <taxon>Craniata</taxon>
        <taxon>Vertebrata</taxon>
        <taxon>Euteleostomi</taxon>
        <taxon>Archelosauria</taxon>
        <taxon>Archosauria</taxon>
        <taxon>Dinosauria</taxon>
        <taxon>Saurischia</taxon>
        <taxon>Theropoda</taxon>
        <taxon>Coelurosauria</taxon>
        <taxon>Aves</taxon>
        <taxon>Neognathae</taxon>
        <taxon>Neoaves</taxon>
        <taxon>Telluraves</taxon>
        <taxon>Australaves</taxon>
        <taxon>Passeriformes</taxon>
        <taxon>Thraupidae</taxon>
        <taxon>Camarhynchus</taxon>
    </lineage>
</organism>
<sequence>MSWGSPTPQDPSVPWGSQYFGMSWGSSVPQDPSVPWGPSVPQDPSVPWGPSVPQDPSVPCIPNTWPCLVSPIPWIPFVSRRSPHLGVPRDPLGVCRGASCASCAVPGVVYDTFMLKHQCTCGNTTIHPEHAGRIQSIWSRLQETGLLGKCEVRGGPRVLGGGSGWRGEPGGSACAPWQRIRGRKATLEEIQTVHSEHHALLYGTSPLNRQKLDSKKLLGPITPKTYAVLPCGGIGVDSDTVWNELHSSSAVRTAVGCLLELAFKVAAGEVKNGFAVIRPPGHHAEESTAMGFCFFNSVAISAKLLQQRLSVGRILIVDWVRGDRGDPAGLGAAVGGSLTRGCPPRTSTTAMGPSRPSTATRTCSTSPCTATTTATSSRAAGPPRRYRGHSEGVGVPPCPPRGTGGSPVAVPRWAAGRAWATTSTSPGRAAWTPRSGTWST</sequence>
<dbReference type="GO" id="GO:0004407">
    <property type="term" value="F:histone deacetylase activity"/>
    <property type="evidence" value="ECO:0007669"/>
    <property type="project" value="TreeGrafter"/>
</dbReference>
<dbReference type="AlphaFoldDB" id="A0A8U8CBC3"/>
<dbReference type="InterPro" id="IPR023696">
    <property type="entry name" value="Ureohydrolase_dom_sf"/>
</dbReference>
<dbReference type="Gene3D" id="3.40.800.20">
    <property type="entry name" value="Histone deacetylase domain"/>
    <property type="match status" value="1"/>
</dbReference>
<feature type="compositionally biased region" description="Low complexity" evidence="1">
    <location>
        <begin position="353"/>
        <end position="380"/>
    </location>
</feature>
<dbReference type="PANTHER" id="PTHR10625:SF28">
    <property type="entry name" value="HISTONE DEACETYLASE 5"/>
    <property type="match status" value="1"/>
</dbReference>
<protein>
    <submittedName>
        <fullName evidence="2">Uncharacterized protein</fullName>
    </submittedName>
</protein>
<accession>A0A8U8CBC3</accession>
<dbReference type="SUPFAM" id="SSF52768">
    <property type="entry name" value="Arginase/deacetylase"/>
    <property type="match status" value="1"/>
</dbReference>
<dbReference type="Pfam" id="PF00850">
    <property type="entry name" value="Hist_deacetyl"/>
    <property type="match status" value="1"/>
</dbReference>
<proteinExistence type="predicted"/>
<feature type="region of interest" description="Disordered" evidence="1">
    <location>
        <begin position="24"/>
        <end position="52"/>
    </location>
</feature>
<evidence type="ECO:0000256" key="1">
    <source>
        <dbReference type="SAM" id="MobiDB-lite"/>
    </source>
</evidence>
<dbReference type="PANTHER" id="PTHR10625">
    <property type="entry name" value="HISTONE DEACETYLASE HDAC1-RELATED"/>
    <property type="match status" value="1"/>
</dbReference>
<dbReference type="Ensembl" id="ENSCPVT00000026420.1">
    <property type="protein sequence ID" value="ENSCPVP00000024082.1"/>
    <property type="gene ID" value="ENSCPVG00000017821.1"/>
</dbReference>
<reference evidence="2" key="3">
    <citation type="submission" date="2025-09" db="UniProtKB">
        <authorList>
            <consortium name="Ensembl"/>
        </authorList>
    </citation>
    <scope>IDENTIFICATION</scope>
</reference>
<keyword evidence="3" id="KW-1185">Reference proteome</keyword>
<dbReference type="Proteomes" id="UP000694382">
    <property type="component" value="Chromosome 27"/>
</dbReference>
<reference evidence="2" key="2">
    <citation type="submission" date="2025-08" db="UniProtKB">
        <authorList>
            <consortium name="Ensembl"/>
        </authorList>
    </citation>
    <scope>IDENTIFICATION</scope>
</reference>
<evidence type="ECO:0000313" key="2">
    <source>
        <dbReference type="Ensembl" id="ENSCPVP00000024082.1"/>
    </source>
</evidence>